<keyword evidence="2" id="KW-1185">Reference proteome</keyword>
<evidence type="ECO:0008006" key="3">
    <source>
        <dbReference type="Google" id="ProtNLM"/>
    </source>
</evidence>
<dbReference type="STRING" id="436010.A0A166RLQ4"/>
<protein>
    <recommendedName>
        <fullName evidence="3">Actin-like ATPase domain-containing protein</fullName>
    </recommendedName>
</protein>
<gene>
    <name evidence="1" type="ORF">FIBSPDRAFT_927551</name>
</gene>
<dbReference type="OrthoDB" id="2963168at2759"/>
<evidence type="ECO:0000313" key="1">
    <source>
        <dbReference type="EMBL" id="KZP28411.1"/>
    </source>
</evidence>
<dbReference type="CDD" id="cd10170">
    <property type="entry name" value="ASKHA_NBD_HSP70"/>
    <property type="match status" value="1"/>
</dbReference>
<accession>A0A166RLQ4</accession>
<name>A0A166RLQ4_9AGAM</name>
<dbReference type="SUPFAM" id="SSF53067">
    <property type="entry name" value="Actin-like ATPase domain"/>
    <property type="match status" value="2"/>
</dbReference>
<reference evidence="1 2" key="1">
    <citation type="journal article" date="2016" name="Mol. Biol. Evol.">
        <title>Comparative Genomics of Early-Diverging Mushroom-Forming Fungi Provides Insights into the Origins of Lignocellulose Decay Capabilities.</title>
        <authorList>
            <person name="Nagy L.G."/>
            <person name="Riley R."/>
            <person name="Tritt A."/>
            <person name="Adam C."/>
            <person name="Daum C."/>
            <person name="Floudas D."/>
            <person name="Sun H."/>
            <person name="Yadav J.S."/>
            <person name="Pangilinan J."/>
            <person name="Larsson K.H."/>
            <person name="Matsuura K."/>
            <person name="Barry K."/>
            <person name="Labutti K."/>
            <person name="Kuo R."/>
            <person name="Ohm R.A."/>
            <person name="Bhattacharya S.S."/>
            <person name="Shirouzu T."/>
            <person name="Yoshinaga Y."/>
            <person name="Martin F.M."/>
            <person name="Grigoriev I.V."/>
            <person name="Hibbett D.S."/>
        </authorList>
    </citation>
    <scope>NUCLEOTIDE SEQUENCE [LARGE SCALE GENOMIC DNA]</scope>
    <source>
        <strain evidence="1 2">CBS 109695</strain>
    </source>
</reference>
<dbReference type="PANTHER" id="PTHR14187:SF5">
    <property type="entry name" value="HEAT SHOCK 70 KDA PROTEIN 12A"/>
    <property type="match status" value="1"/>
</dbReference>
<dbReference type="PANTHER" id="PTHR14187">
    <property type="entry name" value="ALPHA KINASE/ELONGATION FACTOR 2 KINASE"/>
    <property type="match status" value="1"/>
</dbReference>
<dbReference type="Proteomes" id="UP000076532">
    <property type="component" value="Unassembled WGS sequence"/>
</dbReference>
<proteinExistence type="predicted"/>
<dbReference type="AlphaFoldDB" id="A0A166RLQ4"/>
<organism evidence="1 2">
    <name type="scientific">Athelia psychrophila</name>
    <dbReference type="NCBI Taxonomy" id="1759441"/>
    <lineage>
        <taxon>Eukaryota</taxon>
        <taxon>Fungi</taxon>
        <taxon>Dikarya</taxon>
        <taxon>Basidiomycota</taxon>
        <taxon>Agaricomycotina</taxon>
        <taxon>Agaricomycetes</taxon>
        <taxon>Agaricomycetidae</taxon>
        <taxon>Atheliales</taxon>
        <taxon>Atheliaceae</taxon>
        <taxon>Athelia</taxon>
    </lineage>
</organism>
<dbReference type="EMBL" id="KV417503">
    <property type="protein sequence ID" value="KZP28411.1"/>
    <property type="molecule type" value="Genomic_DNA"/>
</dbReference>
<sequence length="600" mass="66733">MYTSRLPYHGLKRKLAIAFDCGMTESSISYAVLDPGEIPQIRWVTRFPTQEAVGGDSKIPSILYYNSKGEVCAVGAEALQESVIEQAEEEEWLKLEGWKLHLHPKGLASSQIDDDDLPPLPAHKTAFDVLSDFMKYLFQCAEAFITDTHSSGLWASVANNIDFVLTHPNGWEGAHQAQIRRAAVCAGLVFDSPRGQSRLQLLTEREASLHFCIANGLTSDSMADGRGIIIVDAGESTIDLSAYYISNTPSIIEEIAPTECRLQGYMSVTSRAHAFLSEKLARSKYGSPEDVANMTSCFDKTTKLRFRNPAEPSYIKFGEVRDRDPAVGIRSGQLKLPGTEVAALFEPSLQSIIEAIDKIRNNACKPISAVFLVGMFAASDWLFSQLQAHLTQQGITLSRPDSHVNKAIADGAMEFYLDHRMSERVSSKTYGMKCSTIFNKDDPEHRARKLTLYAGASGRQYVQHKFTPILPKGSRVSEDKEFRRNYCQTSRKKELGGASGSPVAIDIICYRGALEGVQWTDMEPEMFFTLCTIKGDTTGMSKARKARRSSEGVLFYRLDFSVVLLFGLTELKAQLSWLEDGEEKRTPARVVYDIEEDMDA</sequence>
<evidence type="ECO:0000313" key="2">
    <source>
        <dbReference type="Proteomes" id="UP000076532"/>
    </source>
</evidence>
<dbReference type="Gene3D" id="3.30.420.40">
    <property type="match status" value="1"/>
</dbReference>
<dbReference type="InterPro" id="IPR043129">
    <property type="entry name" value="ATPase_NBD"/>
</dbReference>